<dbReference type="AlphaFoldDB" id="A0A9P6FP51"/>
<protein>
    <submittedName>
        <fullName evidence="2">Uncharacterized protein</fullName>
    </submittedName>
</protein>
<proteinExistence type="predicted"/>
<dbReference type="Proteomes" id="UP000780801">
    <property type="component" value="Unassembled WGS sequence"/>
</dbReference>
<comment type="caution">
    <text evidence="2">The sequence shown here is derived from an EMBL/GenBank/DDBJ whole genome shotgun (WGS) entry which is preliminary data.</text>
</comment>
<gene>
    <name evidence="2" type="ORF">BGW38_005223</name>
</gene>
<keyword evidence="1" id="KW-0812">Transmembrane</keyword>
<accession>A0A9P6FP51</accession>
<evidence type="ECO:0000256" key="1">
    <source>
        <dbReference type="SAM" id="Phobius"/>
    </source>
</evidence>
<evidence type="ECO:0000313" key="2">
    <source>
        <dbReference type="EMBL" id="KAF9578809.1"/>
    </source>
</evidence>
<name>A0A9P6FP51_9FUNG</name>
<keyword evidence="3" id="KW-1185">Reference proteome</keyword>
<reference evidence="2" key="1">
    <citation type="journal article" date="2020" name="Fungal Divers.">
        <title>Resolving the Mortierellaceae phylogeny through synthesis of multi-gene phylogenetics and phylogenomics.</title>
        <authorList>
            <person name="Vandepol N."/>
            <person name="Liber J."/>
            <person name="Desiro A."/>
            <person name="Na H."/>
            <person name="Kennedy M."/>
            <person name="Barry K."/>
            <person name="Grigoriev I.V."/>
            <person name="Miller A.N."/>
            <person name="O'Donnell K."/>
            <person name="Stajich J.E."/>
            <person name="Bonito G."/>
        </authorList>
    </citation>
    <scope>NUCLEOTIDE SEQUENCE</scope>
    <source>
        <strain evidence="2">KOD1015</strain>
    </source>
</reference>
<feature type="transmembrane region" description="Helical" evidence="1">
    <location>
        <begin position="249"/>
        <end position="272"/>
    </location>
</feature>
<sequence length="332" mass="37321">MYVGRVGLSAVAIMLTNGTLISKNKLEIAHWGRRLGLEDYYDQTSRAQSIVTRCVTSQGKIMIIAMTVSRVTYNNFGPSRGFDPKRPAAAKDDLFDNMEELFINGTFANPTFAVEARINGTDVEALAYYTTPYDGNSSYPPFHCMFMSIATILVEPKNIRPIFSSYMKNTFSGYPQDMLGLSTHSLFHILHLAKWGEYGRSYNLTELKVATSGLRDTVADLAQNILLSTRIIIAYDTADIREGFEVPTWLAIFIVVTMTVCAIIWGLILYLLDERLTSSLYKLISLEIVPHSAPIPMRSKLSPVEEKHQLQNRTPDSARSSLDVLTRYVLMF</sequence>
<dbReference type="EMBL" id="JAABOA010003304">
    <property type="protein sequence ID" value="KAF9578809.1"/>
    <property type="molecule type" value="Genomic_DNA"/>
</dbReference>
<keyword evidence="1" id="KW-1133">Transmembrane helix</keyword>
<organism evidence="2 3">
    <name type="scientific">Lunasporangiospora selenospora</name>
    <dbReference type="NCBI Taxonomy" id="979761"/>
    <lineage>
        <taxon>Eukaryota</taxon>
        <taxon>Fungi</taxon>
        <taxon>Fungi incertae sedis</taxon>
        <taxon>Mucoromycota</taxon>
        <taxon>Mortierellomycotina</taxon>
        <taxon>Mortierellomycetes</taxon>
        <taxon>Mortierellales</taxon>
        <taxon>Mortierellaceae</taxon>
        <taxon>Lunasporangiospora</taxon>
    </lineage>
</organism>
<dbReference type="OrthoDB" id="2405755at2759"/>
<keyword evidence="1" id="KW-0472">Membrane</keyword>
<evidence type="ECO:0000313" key="3">
    <source>
        <dbReference type="Proteomes" id="UP000780801"/>
    </source>
</evidence>